<evidence type="ECO:0000313" key="1">
    <source>
        <dbReference type="EMBL" id="KAJ4443492.1"/>
    </source>
</evidence>
<organism evidence="1 2">
    <name type="scientific">Periplaneta americana</name>
    <name type="common">American cockroach</name>
    <name type="synonym">Blatta americana</name>
    <dbReference type="NCBI Taxonomy" id="6978"/>
    <lineage>
        <taxon>Eukaryota</taxon>
        <taxon>Metazoa</taxon>
        <taxon>Ecdysozoa</taxon>
        <taxon>Arthropoda</taxon>
        <taxon>Hexapoda</taxon>
        <taxon>Insecta</taxon>
        <taxon>Pterygota</taxon>
        <taxon>Neoptera</taxon>
        <taxon>Polyneoptera</taxon>
        <taxon>Dictyoptera</taxon>
        <taxon>Blattodea</taxon>
        <taxon>Blattoidea</taxon>
        <taxon>Blattidae</taxon>
        <taxon>Blattinae</taxon>
        <taxon>Periplaneta</taxon>
    </lineage>
</organism>
<protein>
    <submittedName>
        <fullName evidence="1">Uncharacterized protein</fullName>
    </submittedName>
</protein>
<dbReference type="Proteomes" id="UP001148838">
    <property type="component" value="Unassembled WGS sequence"/>
</dbReference>
<keyword evidence="2" id="KW-1185">Reference proteome</keyword>
<comment type="caution">
    <text evidence="1">The sequence shown here is derived from an EMBL/GenBank/DDBJ whole genome shotgun (WGS) entry which is preliminary data.</text>
</comment>
<name>A0ABQ8TCG1_PERAM</name>
<proteinExistence type="predicted"/>
<accession>A0ABQ8TCG1</accession>
<sequence>MTSPLFRYYRRASRSPGRVTTGSSAGVNDRIRSGFVSPRTSQFACVSSEKPRQAYTLVFLRSVSPDLCDAGFSPRTSHVSVQKNQGFRPRYHGAGLYRPLIPKNKLRVVDLEESIVVFCVDVMMRTAISWESFASSCKESDAPEDIDDCFTEDIMNIQPGGERIAVFTDYIFDNYISNVALCPPVIRTAYSISTRQIAQQTTADLFMSHNCWVFLRPQYSYSEQYKTSSDDYKQSTQYVTMYLEPEADTQSHTFRCKVFKRPRPCNLCHQPIHHQGSCCRGTRICDLPDVCVFGGHFFNRVSRNVKREMINNVKDIVMTLGTECRRSRNTDDD</sequence>
<gene>
    <name evidence="1" type="ORF">ANN_05164</name>
</gene>
<reference evidence="1 2" key="1">
    <citation type="journal article" date="2022" name="Allergy">
        <title>Genome assembly and annotation of Periplaneta americana reveal a comprehensive cockroach allergen profile.</title>
        <authorList>
            <person name="Wang L."/>
            <person name="Xiong Q."/>
            <person name="Saelim N."/>
            <person name="Wang L."/>
            <person name="Nong W."/>
            <person name="Wan A.T."/>
            <person name="Shi M."/>
            <person name="Liu X."/>
            <person name="Cao Q."/>
            <person name="Hui J.H.L."/>
            <person name="Sookrung N."/>
            <person name="Leung T.F."/>
            <person name="Tungtrongchitr A."/>
            <person name="Tsui S.K.W."/>
        </authorList>
    </citation>
    <scope>NUCLEOTIDE SEQUENCE [LARGE SCALE GENOMIC DNA]</scope>
    <source>
        <strain evidence="1">PWHHKU_190912</strain>
    </source>
</reference>
<evidence type="ECO:0000313" key="2">
    <source>
        <dbReference type="Proteomes" id="UP001148838"/>
    </source>
</evidence>
<dbReference type="EMBL" id="JAJSOF020000013">
    <property type="protein sequence ID" value="KAJ4443492.1"/>
    <property type="molecule type" value="Genomic_DNA"/>
</dbReference>